<evidence type="ECO:0000313" key="1">
    <source>
        <dbReference type="EMBL" id="KAK8852405.1"/>
    </source>
</evidence>
<dbReference type="Proteomes" id="UP001470230">
    <property type="component" value="Unassembled WGS sequence"/>
</dbReference>
<name>A0ABR2HTH1_9EUKA</name>
<accession>A0ABR2HTH1</accession>
<organism evidence="1 2">
    <name type="scientific">Tritrichomonas musculus</name>
    <dbReference type="NCBI Taxonomy" id="1915356"/>
    <lineage>
        <taxon>Eukaryota</taxon>
        <taxon>Metamonada</taxon>
        <taxon>Parabasalia</taxon>
        <taxon>Tritrichomonadida</taxon>
        <taxon>Tritrichomonadidae</taxon>
        <taxon>Tritrichomonas</taxon>
    </lineage>
</organism>
<evidence type="ECO:0000313" key="2">
    <source>
        <dbReference type="Proteomes" id="UP001470230"/>
    </source>
</evidence>
<protein>
    <submittedName>
        <fullName evidence="1">Uncharacterized protein</fullName>
    </submittedName>
</protein>
<sequence length="929" mass="108684">MQLKEVYDIIRETQQKLHSEHAMSAELDEVYNHKLIDQFNNSFHGQMAIDKHYFSRIFFLIYFSQQNEIPIDSKSFNIKEISRKEVKISSLFSTDEDEQNNSNLSMTLMDLSTKGALTPLLIDYISFNIIPSLYLMFLESDHFDKFCNFIAKIKEEDKNNYLHYLFSRSLFVSPMFLKFFRQSTYPIFNPIYNGHLPPNFCDLIKNIQIKIQKDLLQSFRKNVCFIPSYIKIFLNQMKDTQKILTECLFNPFFENPDIYLVVDASITDFEDKMNSLKDLLKSVFTTDFIKEISKIIDENPDSEKTLFIQKNDTSKPTKSLYKKIINSVDQIVLEKMKNFLEDNNPKQIDIFGNLIIDKYEIYASLFEDEENDHNAKIYQATQVGIDNCWMQFRKLLKESSPLPLNYVLPDEKVNSESFVNLIKELMFYTDDPYSAINAETSFNLFISAFTNVRDKNIVSSRQDFKAKMQSLVKSHREQSVAMKQMSLFKSELFLLSTKKIDTIHLIQELYNTKLTYSVQTPDEQESLPTKPFVILSNIKQINSDFQQYRRSQSGKIAQLLNVDCTEILFRRFFNPIKFNQFCSYRRDLNKYDQATHEAFQQFIINLHPENETETYHKHVIKAAKHIEFFTNLITELNKAFEADTDPITKLNDINKAMNLILTHFADKFCPDAGEDDFQSLRNIIISYANPPRFVSNVIYLLEFLYDPSNPSYSDENFYRIIGGYEVIVKEAKNEIFHHNPIYSLARTHLKPIQLFFTGNDPDLLVETFNYFVGLTRAKEELIKEDANALIGKIQSQPNIPFCIKARYFSNTDDNTDNKAHAFVNCLLLDGIIGKDIEFDQTEGNKIGIFVYKHNPTSGLARFFQRNPPEVRNFLNSRIPNSCKIFLFDQDEISVDDLNIRNNITIIPRIQFREIIKNLLVSFDEGRVII</sequence>
<dbReference type="EMBL" id="JAPFFF010000023">
    <property type="protein sequence ID" value="KAK8852405.1"/>
    <property type="molecule type" value="Genomic_DNA"/>
</dbReference>
<comment type="caution">
    <text evidence="1">The sequence shown here is derived from an EMBL/GenBank/DDBJ whole genome shotgun (WGS) entry which is preliminary data.</text>
</comment>
<reference evidence="1 2" key="1">
    <citation type="submission" date="2024-04" db="EMBL/GenBank/DDBJ databases">
        <title>Tritrichomonas musculus Genome.</title>
        <authorList>
            <person name="Alves-Ferreira E."/>
            <person name="Grigg M."/>
            <person name="Lorenzi H."/>
            <person name="Galac M."/>
        </authorList>
    </citation>
    <scope>NUCLEOTIDE SEQUENCE [LARGE SCALE GENOMIC DNA]</scope>
    <source>
        <strain evidence="1 2">EAF2021</strain>
    </source>
</reference>
<proteinExistence type="predicted"/>
<gene>
    <name evidence="1" type="ORF">M9Y10_017379</name>
</gene>
<keyword evidence="2" id="KW-1185">Reference proteome</keyword>